<organism evidence="1 2">
    <name type="scientific">Ascaris lumbricoides</name>
    <name type="common">Giant roundworm</name>
    <dbReference type="NCBI Taxonomy" id="6252"/>
    <lineage>
        <taxon>Eukaryota</taxon>
        <taxon>Metazoa</taxon>
        <taxon>Ecdysozoa</taxon>
        <taxon>Nematoda</taxon>
        <taxon>Chromadorea</taxon>
        <taxon>Rhabditida</taxon>
        <taxon>Spirurina</taxon>
        <taxon>Ascaridomorpha</taxon>
        <taxon>Ascaridoidea</taxon>
        <taxon>Ascarididae</taxon>
        <taxon>Ascaris</taxon>
    </lineage>
</organism>
<evidence type="ECO:0000313" key="1">
    <source>
        <dbReference type="Proteomes" id="UP000036681"/>
    </source>
</evidence>
<name>A0A0M3HTT4_ASCLU</name>
<reference evidence="2" key="1">
    <citation type="submission" date="2017-02" db="UniProtKB">
        <authorList>
            <consortium name="WormBaseParasite"/>
        </authorList>
    </citation>
    <scope>IDENTIFICATION</scope>
</reference>
<evidence type="ECO:0000313" key="2">
    <source>
        <dbReference type="WBParaSite" id="ALUE_0000611101-mRNA-1"/>
    </source>
</evidence>
<dbReference type="Proteomes" id="UP000036681">
    <property type="component" value="Unplaced"/>
</dbReference>
<sequence length="100" mass="11597">MSWFLNKVLDRHCPRRKATQRSAFPRDVYRAQKRNAEKCEQFAQGFMQELPQGVSSQFGLGKCLPRPMHYFLLRASERQMAMRPGAHRCVACWGCFLSSA</sequence>
<protein>
    <submittedName>
        <fullName evidence="2">YqzE family protein</fullName>
    </submittedName>
</protein>
<dbReference type="WBParaSite" id="ALUE_0000611101-mRNA-1">
    <property type="protein sequence ID" value="ALUE_0000611101-mRNA-1"/>
    <property type="gene ID" value="ALUE_0000611101"/>
</dbReference>
<dbReference type="AlphaFoldDB" id="A0A0M3HTT4"/>
<keyword evidence="1" id="KW-1185">Reference proteome</keyword>
<accession>A0A0M3HTT4</accession>
<proteinExistence type="predicted"/>